<dbReference type="EnsemblMetazoa" id="GBRI042349-RA">
    <property type="protein sequence ID" value="GBRI042349-PA"/>
    <property type="gene ID" value="GBRI042349"/>
</dbReference>
<dbReference type="SUPFAM" id="SSF48371">
    <property type="entry name" value="ARM repeat"/>
    <property type="match status" value="1"/>
</dbReference>
<evidence type="ECO:0000259" key="3">
    <source>
        <dbReference type="Pfam" id="PF03914"/>
    </source>
</evidence>
<keyword evidence="5" id="KW-1185">Reference proteome</keyword>
<organism evidence="4 5">
    <name type="scientific">Glossina brevipalpis</name>
    <dbReference type="NCBI Taxonomy" id="37001"/>
    <lineage>
        <taxon>Eukaryota</taxon>
        <taxon>Metazoa</taxon>
        <taxon>Ecdysozoa</taxon>
        <taxon>Arthropoda</taxon>
        <taxon>Hexapoda</taxon>
        <taxon>Insecta</taxon>
        <taxon>Pterygota</taxon>
        <taxon>Neoptera</taxon>
        <taxon>Endopterygota</taxon>
        <taxon>Diptera</taxon>
        <taxon>Brachycera</taxon>
        <taxon>Muscomorpha</taxon>
        <taxon>Hippoboscoidea</taxon>
        <taxon>Glossinidae</taxon>
        <taxon>Glossina</taxon>
    </lineage>
</organism>
<dbReference type="PANTHER" id="PTHR12048:SF0">
    <property type="entry name" value="CCAAT_ENHANCER-BINDING PROTEIN ZETA"/>
    <property type="match status" value="1"/>
</dbReference>
<dbReference type="InterPro" id="IPR040155">
    <property type="entry name" value="CEBPZ/Mak21-like"/>
</dbReference>
<dbReference type="InterPro" id="IPR005612">
    <property type="entry name" value="CCAAT-binding_factor"/>
</dbReference>
<protein>
    <recommendedName>
        <fullName evidence="3">CCAAT-binding factor domain-containing protein</fullName>
    </recommendedName>
</protein>
<proteinExistence type="inferred from homology"/>
<dbReference type="InterPro" id="IPR016024">
    <property type="entry name" value="ARM-type_fold"/>
</dbReference>
<evidence type="ECO:0000313" key="4">
    <source>
        <dbReference type="EnsemblMetazoa" id="GBRI042349-PA"/>
    </source>
</evidence>
<feature type="region of interest" description="Disordered" evidence="2">
    <location>
        <begin position="541"/>
        <end position="572"/>
    </location>
</feature>
<dbReference type="GO" id="GO:0005634">
    <property type="term" value="C:nucleus"/>
    <property type="evidence" value="ECO:0007669"/>
    <property type="project" value="TreeGrafter"/>
</dbReference>
<feature type="compositionally biased region" description="Basic residues" evidence="2">
    <location>
        <begin position="931"/>
        <end position="940"/>
    </location>
</feature>
<accession>A0A1A9X2W5</accession>
<feature type="compositionally biased region" description="Polar residues" evidence="2">
    <location>
        <begin position="36"/>
        <end position="45"/>
    </location>
</feature>
<feature type="region of interest" description="Disordered" evidence="2">
    <location>
        <begin position="1"/>
        <end position="50"/>
    </location>
</feature>
<dbReference type="PANTHER" id="PTHR12048">
    <property type="entry name" value="CCAAT-BINDING FACTOR-RELATED"/>
    <property type="match status" value="1"/>
</dbReference>
<dbReference type="Proteomes" id="UP000091820">
    <property type="component" value="Unassembled WGS sequence"/>
</dbReference>
<feature type="compositionally biased region" description="Polar residues" evidence="2">
    <location>
        <begin position="11"/>
        <end position="28"/>
    </location>
</feature>
<dbReference type="AlphaFoldDB" id="A0A1A9X2W5"/>
<feature type="compositionally biased region" description="Basic and acidic residues" evidence="2">
    <location>
        <begin position="551"/>
        <end position="560"/>
    </location>
</feature>
<feature type="region of interest" description="Disordered" evidence="2">
    <location>
        <begin position="795"/>
        <end position="847"/>
    </location>
</feature>
<feature type="region of interest" description="Disordered" evidence="2">
    <location>
        <begin position="894"/>
        <end position="940"/>
    </location>
</feature>
<feature type="compositionally biased region" description="Acidic residues" evidence="2">
    <location>
        <begin position="829"/>
        <end position="838"/>
    </location>
</feature>
<sequence length="940" mass="107387">MPSKNKKATVVNDTAMINQMDVKTSTSLEKSKSNHNKSAQRQNSFDGDDPADCEKKWFEVYAQYSSAEVEDMKESQVMELCNISRSSYEQEKSTFSKKNPSDIRWLQSALRKGTAKDRANAGVLLVTTNPLANLDVLATLTDLCRLSNKSCTDVIPTLIDMWKEVLLPPHRKLYSIQMRCADWKSVQKDASLTNEERRCIYAYWHFESELKDQYFEFLKNIQQGIQKGQEINKRVSIVAASQLLAVAPEKEQMLLTMLINKLGDPITKIASKTLHHLTEIAYKHPNMCGVIVTETEKLLFRNNISDRAQHFALCFLASIASLCHPNICTKLAHICFSLFKVLVEKGAVNNRTMQAILRCLQKAIAHGKQTTDDNEMLSEDMQNTIYRLVHLADIRVSVQTLGLLLQFVAERTEKSDRFYNALYLKLLDLNLTTIGAKTAAHFLHIFHRAVYYDSNITRAKAFIKRLLQLALYVPSNVSAGCLIVIHKLLRTRKELTSDDCEVILPDKGFIDVEDLGKFDSDGEEKYEDVIDVDKETTHQTSNKFFNQSKPTNDEKHDSSWHHARVTSSSGEEKIVELSEKEKTYDPYHRVPTFSGAEFSTRSELLCLQKHFHPTIKVFAENIAESKRIDYYGDPLCDFGLSNFLERFSFKNPKKISELKTENQALHGKGYLAKGSRGLPIKSLTKSTCTEDEMYIFNFLEEKRQKAASKDIRLLDNKYEDHDWRANEVDDDEFEEYLNGYFGKKKKAKKPVTGEDQKELDFLEELGDELQKETQKSVKNKKDVYDANDVDWTDGEDGASFIGSEKSDDENNSANYDEGSYVPTSASENEFSDFDNNDPDDGKFESLSLKSKRLRKATTSSQMDEKSFAKKLKFSDDMSSLFAAADDFSELLESTRENKTDGTTNAVFNKDRSSQKQLKWEEARRSNSKVYTSRRRTKCNT</sequence>
<evidence type="ECO:0000313" key="5">
    <source>
        <dbReference type="Proteomes" id="UP000091820"/>
    </source>
</evidence>
<dbReference type="VEuPathDB" id="VectorBase:GBRI042349"/>
<evidence type="ECO:0000256" key="2">
    <source>
        <dbReference type="SAM" id="MobiDB-lite"/>
    </source>
</evidence>
<dbReference type="STRING" id="37001.A0A1A9X2W5"/>
<evidence type="ECO:0000256" key="1">
    <source>
        <dbReference type="ARBA" id="ARBA00007797"/>
    </source>
</evidence>
<name>A0A1A9X2W5_9MUSC</name>
<dbReference type="Pfam" id="PF03914">
    <property type="entry name" value="CBF"/>
    <property type="match status" value="1"/>
</dbReference>
<comment type="similarity">
    <text evidence="1">Belongs to the CBF/MAK21 family.</text>
</comment>
<reference evidence="4" key="2">
    <citation type="submission" date="2020-05" db="UniProtKB">
        <authorList>
            <consortium name="EnsemblMetazoa"/>
        </authorList>
    </citation>
    <scope>IDENTIFICATION</scope>
    <source>
        <strain evidence="4">IAEA</strain>
    </source>
</reference>
<reference evidence="5" key="1">
    <citation type="submission" date="2014-03" db="EMBL/GenBank/DDBJ databases">
        <authorList>
            <person name="Aksoy S."/>
            <person name="Warren W."/>
            <person name="Wilson R.K."/>
        </authorList>
    </citation>
    <scope>NUCLEOTIDE SEQUENCE [LARGE SCALE GENOMIC DNA]</scope>
    <source>
        <strain evidence="5">IAEA</strain>
    </source>
</reference>
<feature type="compositionally biased region" description="Polar residues" evidence="2">
    <location>
        <begin position="541"/>
        <end position="550"/>
    </location>
</feature>
<feature type="domain" description="CCAAT-binding factor" evidence="3">
    <location>
        <begin position="397"/>
        <end position="619"/>
    </location>
</feature>
<feature type="compositionally biased region" description="Basic and acidic residues" evidence="2">
    <location>
        <begin position="908"/>
        <end position="924"/>
    </location>
</feature>